<reference evidence="1" key="2">
    <citation type="journal article" date="2015" name="Data Brief">
        <title>Shoot transcriptome of the giant reed, Arundo donax.</title>
        <authorList>
            <person name="Barrero R.A."/>
            <person name="Guerrero F.D."/>
            <person name="Moolhuijzen P."/>
            <person name="Goolsby J.A."/>
            <person name="Tidwell J."/>
            <person name="Bellgard S.E."/>
            <person name="Bellgard M.I."/>
        </authorList>
    </citation>
    <scope>NUCLEOTIDE SEQUENCE</scope>
    <source>
        <tissue evidence="1">Shoot tissue taken approximately 20 cm above the soil surface</tissue>
    </source>
</reference>
<accession>A0A0A9U6U9</accession>
<reference evidence="1" key="1">
    <citation type="submission" date="2014-09" db="EMBL/GenBank/DDBJ databases">
        <authorList>
            <person name="Magalhaes I.L.F."/>
            <person name="Oliveira U."/>
            <person name="Santos F.R."/>
            <person name="Vidigal T.H.D.A."/>
            <person name="Brescovit A.D."/>
            <person name="Santos A.J."/>
        </authorList>
    </citation>
    <scope>NUCLEOTIDE SEQUENCE</scope>
    <source>
        <tissue evidence="1">Shoot tissue taken approximately 20 cm above the soil surface</tissue>
    </source>
</reference>
<proteinExistence type="predicted"/>
<evidence type="ECO:0000313" key="1">
    <source>
        <dbReference type="EMBL" id="JAD17697.1"/>
    </source>
</evidence>
<protein>
    <submittedName>
        <fullName evidence="1">Uncharacterized protein</fullName>
    </submittedName>
</protein>
<dbReference type="EMBL" id="GBRH01280198">
    <property type="protein sequence ID" value="JAD17697.1"/>
    <property type="molecule type" value="Transcribed_RNA"/>
</dbReference>
<sequence length="42" mass="4885">MNALVLRCFFFGNCVHISDRGRWYARPNVSSMKHLTSSLQLQ</sequence>
<organism evidence="1">
    <name type="scientific">Arundo donax</name>
    <name type="common">Giant reed</name>
    <name type="synonym">Donax arundinaceus</name>
    <dbReference type="NCBI Taxonomy" id="35708"/>
    <lineage>
        <taxon>Eukaryota</taxon>
        <taxon>Viridiplantae</taxon>
        <taxon>Streptophyta</taxon>
        <taxon>Embryophyta</taxon>
        <taxon>Tracheophyta</taxon>
        <taxon>Spermatophyta</taxon>
        <taxon>Magnoliopsida</taxon>
        <taxon>Liliopsida</taxon>
        <taxon>Poales</taxon>
        <taxon>Poaceae</taxon>
        <taxon>PACMAD clade</taxon>
        <taxon>Arundinoideae</taxon>
        <taxon>Arundineae</taxon>
        <taxon>Arundo</taxon>
    </lineage>
</organism>
<name>A0A0A9U6U9_ARUDO</name>
<dbReference type="AlphaFoldDB" id="A0A0A9U6U9"/>